<dbReference type="KEGG" id="dko:I596_3363"/>
<keyword evidence="13" id="KW-1185">Reference proteome</keyword>
<name>A0A167H7T5_9GAMM</name>
<feature type="DNA-binding region" description="OmpR/PhoB-type" evidence="9">
    <location>
        <begin position="133"/>
        <end position="234"/>
    </location>
</feature>
<keyword evidence="5" id="KW-0805">Transcription regulation</keyword>
<dbReference type="PANTHER" id="PTHR48111">
    <property type="entry name" value="REGULATOR OF RPOS"/>
    <property type="match status" value="1"/>
</dbReference>
<accession>A0A167H7T5</accession>
<evidence type="ECO:0000259" key="10">
    <source>
        <dbReference type="PROSITE" id="PS50110"/>
    </source>
</evidence>
<dbReference type="Proteomes" id="UP000076830">
    <property type="component" value="Chromosome"/>
</dbReference>
<dbReference type="InterPro" id="IPR036388">
    <property type="entry name" value="WH-like_DNA-bd_sf"/>
</dbReference>
<feature type="domain" description="Response regulatory" evidence="10">
    <location>
        <begin position="9"/>
        <end position="123"/>
    </location>
</feature>
<dbReference type="GO" id="GO:0032993">
    <property type="term" value="C:protein-DNA complex"/>
    <property type="evidence" value="ECO:0007669"/>
    <property type="project" value="TreeGrafter"/>
</dbReference>
<dbReference type="Gene3D" id="3.40.50.2300">
    <property type="match status" value="1"/>
</dbReference>
<dbReference type="InterPro" id="IPR001789">
    <property type="entry name" value="Sig_transdc_resp-reg_receiver"/>
</dbReference>
<evidence type="ECO:0000256" key="4">
    <source>
        <dbReference type="ARBA" id="ARBA00023012"/>
    </source>
</evidence>
<proteinExistence type="predicted"/>
<dbReference type="SUPFAM" id="SSF52172">
    <property type="entry name" value="CheY-like"/>
    <property type="match status" value="1"/>
</dbReference>
<dbReference type="PROSITE" id="PS51755">
    <property type="entry name" value="OMPR_PHOB"/>
    <property type="match status" value="1"/>
</dbReference>
<evidence type="ECO:0000313" key="12">
    <source>
        <dbReference type="EMBL" id="ANB19352.1"/>
    </source>
</evidence>
<dbReference type="SMART" id="SM00448">
    <property type="entry name" value="REC"/>
    <property type="match status" value="1"/>
</dbReference>
<dbReference type="GO" id="GO:0000156">
    <property type="term" value="F:phosphorelay response regulator activity"/>
    <property type="evidence" value="ECO:0007669"/>
    <property type="project" value="TreeGrafter"/>
</dbReference>
<dbReference type="AlphaFoldDB" id="A0A167H7T5"/>
<comment type="subcellular location">
    <subcellularLocation>
        <location evidence="1">Cytoplasm</location>
    </subcellularLocation>
</comment>
<evidence type="ECO:0000256" key="7">
    <source>
        <dbReference type="ARBA" id="ARBA00023163"/>
    </source>
</evidence>
<dbReference type="Gene3D" id="6.10.250.690">
    <property type="match status" value="1"/>
</dbReference>
<dbReference type="Pfam" id="PF00486">
    <property type="entry name" value="Trans_reg_C"/>
    <property type="match status" value="1"/>
</dbReference>
<dbReference type="PROSITE" id="PS50110">
    <property type="entry name" value="RESPONSE_REGULATORY"/>
    <property type="match status" value="1"/>
</dbReference>
<keyword evidence="3 8" id="KW-0597">Phosphoprotein</keyword>
<protein>
    <submittedName>
        <fullName evidence="12">Two component transcriptional regulator, winged helix family</fullName>
    </submittedName>
</protein>
<evidence type="ECO:0000256" key="9">
    <source>
        <dbReference type="PROSITE-ProRule" id="PRU01091"/>
    </source>
</evidence>
<evidence type="ECO:0000259" key="11">
    <source>
        <dbReference type="PROSITE" id="PS51755"/>
    </source>
</evidence>
<evidence type="ECO:0000256" key="8">
    <source>
        <dbReference type="PROSITE-ProRule" id="PRU00169"/>
    </source>
</evidence>
<evidence type="ECO:0000256" key="2">
    <source>
        <dbReference type="ARBA" id="ARBA00022490"/>
    </source>
</evidence>
<dbReference type="InterPro" id="IPR039420">
    <property type="entry name" value="WalR-like"/>
</dbReference>
<dbReference type="EMBL" id="CP015249">
    <property type="protein sequence ID" value="ANB19352.1"/>
    <property type="molecule type" value="Genomic_DNA"/>
</dbReference>
<evidence type="ECO:0000256" key="5">
    <source>
        <dbReference type="ARBA" id="ARBA00023015"/>
    </source>
</evidence>
<keyword evidence="4" id="KW-0902">Two-component regulatory system</keyword>
<dbReference type="GO" id="GO:0005829">
    <property type="term" value="C:cytosol"/>
    <property type="evidence" value="ECO:0007669"/>
    <property type="project" value="TreeGrafter"/>
</dbReference>
<evidence type="ECO:0000313" key="13">
    <source>
        <dbReference type="Proteomes" id="UP000076830"/>
    </source>
</evidence>
<dbReference type="InterPro" id="IPR011006">
    <property type="entry name" value="CheY-like_superfamily"/>
</dbReference>
<sequence length="238" mass="26261">MLGRMNKNRILLADDDVELAQLLRDFLVREGFEVVLAHDAEAAVAAVRGDKPFDALVLDVMLPGRSGLDVLRELRRDSTLPVLMLTALGEDIDRILGLELGADDYIPKPCNPRELAARLRAVLRRAHGENGGEAMTDLQCENVTLRAASRSVAVDGEPVTLTATEFDLLALLMREAGRVVTKERISQTVLGRPLGPYDRSIDVHVSNLRRKLGNAADGQSHITTIHRSGYLFRKLDEH</sequence>
<feature type="domain" description="OmpR/PhoB-type" evidence="11">
    <location>
        <begin position="133"/>
        <end position="234"/>
    </location>
</feature>
<dbReference type="InterPro" id="IPR001867">
    <property type="entry name" value="OmpR/PhoB-type_DNA-bd"/>
</dbReference>
<reference evidence="12 13" key="1">
    <citation type="submission" date="2016-04" db="EMBL/GenBank/DDBJ databases">
        <title>Complete genome sequence of Dokdonella koreensis DS-123T.</title>
        <authorList>
            <person name="Kim J.F."/>
            <person name="Lee H."/>
            <person name="Kwak M.-J."/>
        </authorList>
    </citation>
    <scope>NUCLEOTIDE SEQUENCE [LARGE SCALE GENOMIC DNA]</scope>
    <source>
        <strain evidence="12 13">DS-123</strain>
    </source>
</reference>
<evidence type="ECO:0000256" key="3">
    <source>
        <dbReference type="ARBA" id="ARBA00022553"/>
    </source>
</evidence>
<evidence type="ECO:0000256" key="1">
    <source>
        <dbReference type="ARBA" id="ARBA00004496"/>
    </source>
</evidence>
<gene>
    <name evidence="12" type="ORF">I596_3363</name>
</gene>
<organism evidence="12 13">
    <name type="scientific">Dokdonella koreensis DS-123</name>
    <dbReference type="NCBI Taxonomy" id="1300342"/>
    <lineage>
        <taxon>Bacteria</taxon>
        <taxon>Pseudomonadati</taxon>
        <taxon>Pseudomonadota</taxon>
        <taxon>Gammaproteobacteria</taxon>
        <taxon>Lysobacterales</taxon>
        <taxon>Rhodanobacteraceae</taxon>
        <taxon>Dokdonella</taxon>
    </lineage>
</organism>
<feature type="modified residue" description="4-aspartylphosphate" evidence="8">
    <location>
        <position position="59"/>
    </location>
</feature>
<dbReference type="GO" id="GO:0000976">
    <property type="term" value="F:transcription cis-regulatory region binding"/>
    <property type="evidence" value="ECO:0007669"/>
    <property type="project" value="TreeGrafter"/>
</dbReference>
<dbReference type="Pfam" id="PF00072">
    <property type="entry name" value="Response_reg"/>
    <property type="match status" value="1"/>
</dbReference>
<dbReference type="SMART" id="SM00862">
    <property type="entry name" value="Trans_reg_C"/>
    <property type="match status" value="1"/>
</dbReference>
<evidence type="ECO:0000256" key="6">
    <source>
        <dbReference type="ARBA" id="ARBA00023125"/>
    </source>
</evidence>
<dbReference type="Gene3D" id="1.10.10.10">
    <property type="entry name" value="Winged helix-like DNA-binding domain superfamily/Winged helix DNA-binding domain"/>
    <property type="match status" value="1"/>
</dbReference>
<dbReference type="CDD" id="cd00383">
    <property type="entry name" value="trans_reg_C"/>
    <property type="match status" value="1"/>
</dbReference>
<keyword evidence="2" id="KW-0963">Cytoplasm</keyword>
<dbReference type="STRING" id="1300342.I596_3363"/>
<dbReference type="GO" id="GO:0006355">
    <property type="term" value="P:regulation of DNA-templated transcription"/>
    <property type="evidence" value="ECO:0007669"/>
    <property type="project" value="InterPro"/>
</dbReference>
<keyword evidence="7" id="KW-0804">Transcription</keyword>
<dbReference type="PANTHER" id="PTHR48111:SF39">
    <property type="entry name" value="TRANSCRIPTIONAL REGULATORY PROTEIN CPXR"/>
    <property type="match status" value="1"/>
</dbReference>
<keyword evidence="6 9" id="KW-0238">DNA-binding</keyword>